<name>A0ABT9ZB71_9BACI</name>
<keyword evidence="1" id="KW-0238">DNA-binding</keyword>
<dbReference type="RefSeq" id="WP_307337286.1">
    <property type="nucleotide sequence ID" value="NZ_JAUSUD010000002.1"/>
</dbReference>
<proteinExistence type="predicted"/>
<dbReference type="Proteomes" id="UP001234495">
    <property type="component" value="Unassembled WGS sequence"/>
</dbReference>
<accession>A0ABT9ZB71</accession>
<evidence type="ECO:0000313" key="1">
    <source>
        <dbReference type="EMBL" id="MDQ0229499.1"/>
    </source>
</evidence>
<dbReference type="EMBL" id="JAUSUD010000002">
    <property type="protein sequence ID" value="MDQ0229499.1"/>
    <property type="molecule type" value="Genomic_DNA"/>
</dbReference>
<gene>
    <name evidence="1" type="ORF">J2S19_000750</name>
</gene>
<organism evidence="1 2">
    <name type="scientific">Metabacillus malikii</name>
    <dbReference type="NCBI Taxonomy" id="1504265"/>
    <lineage>
        <taxon>Bacteria</taxon>
        <taxon>Bacillati</taxon>
        <taxon>Bacillota</taxon>
        <taxon>Bacilli</taxon>
        <taxon>Bacillales</taxon>
        <taxon>Bacillaceae</taxon>
        <taxon>Metabacillus</taxon>
    </lineage>
</organism>
<keyword evidence="2" id="KW-1185">Reference proteome</keyword>
<dbReference type="GO" id="GO:0003677">
    <property type="term" value="F:DNA binding"/>
    <property type="evidence" value="ECO:0007669"/>
    <property type="project" value="UniProtKB-KW"/>
</dbReference>
<evidence type="ECO:0000313" key="2">
    <source>
        <dbReference type="Proteomes" id="UP001234495"/>
    </source>
</evidence>
<reference evidence="1 2" key="1">
    <citation type="submission" date="2023-07" db="EMBL/GenBank/DDBJ databases">
        <title>Genomic Encyclopedia of Type Strains, Phase IV (KMG-IV): sequencing the most valuable type-strain genomes for metagenomic binning, comparative biology and taxonomic classification.</title>
        <authorList>
            <person name="Goeker M."/>
        </authorList>
    </citation>
    <scope>NUCLEOTIDE SEQUENCE [LARGE SCALE GENOMIC DNA]</scope>
    <source>
        <strain evidence="1 2">DSM 29005</strain>
    </source>
</reference>
<sequence>MRQFVQFSLDEQKPIEIIYLSKKGVISQRKILVKQFVNKQVIAYCFKRHQIRSFTLEQILSARRLFSKIA</sequence>
<comment type="caution">
    <text evidence="1">The sequence shown here is derived from an EMBL/GenBank/DDBJ whole genome shotgun (WGS) entry which is preliminary data.</text>
</comment>
<protein>
    <submittedName>
        <fullName evidence="1">DNA-binding transcriptional regulator YafY</fullName>
    </submittedName>
</protein>